<feature type="domain" description="EF-hand" evidence="12">
    <location>
        <begin position="574"/>
        <end position="609"/>
    </location>
</feature>
<dbReference type="eggNOG" id="KOG0045">
    <property type="taxonomic scope" value="Eukaryota"/>
</dbReference>
<dbReference type="FunFam" id="1.10.238.10:FF:000241">
    <property type="entry name" value="Calpain-A, isoform C"/>
    <property type="match status" value="1"/>
</dbReference>
<dbReference type="InterPro" id="IPR011992">
    <property type="entry name" value="EF-hand-dom_pair"/>
</dbReference>
<dbReference type="Gene3D" id="2.60.120.380">
    <property type="match status" value="1"/>
</dbReference>
<keyword evidence="3" id="KW-0963">Cytoplasm</keyword>
<evidence type="ECO:0000256" key="5">
    <source>
        <dbReference type="ARBA" id="ARBA00022801"/>
    </source>
</evidence>
<dbReference type="InParanoid" id="E9GZ67"/>
<evidence type="ECO:0000256" key="10">
    <source>
        <dbReference type="PROSITE-ProRule" id="PRU00239"/>
    </source>
</evidence>
<feature type="active site" evidence="9 10">
    <location>
        <position position="100"/>
    </location>
</feature>
<evidence type="ECO:0000256" key="7">
    <source>
        <dbReference type="ARBA" id="ARBA00022813"/>
    </source>
</evidence>
<dbReference type="PANTHER" id="PTHR10183:SF433">
    <property type="entry name" value="CALPAIN-A-RELATED"/>
    <property type="match status" value="1"/>
</dbReference>
<dbReference type="GO" id="GO:0006508">
    <property type="term" value="P:proteolysis"/>
    <property type="evidence" value="ECO:0000318"/>
    <property type="project" value="GO_Central"/>
</dbReference>
<keyword evidence="6 10" id="KW-0788">Thiol protease</keyword>
<evidence type="ECO:0000259" key="11">
    <source>
        <dbReference type="PROSITE" id="PS50203"/>
    </source>
</evidence>
<accession>E9GZ67</accession>
<dbReference type="InterPro" id="IPR018247">
    <property type="entry name" value="EF_Hand_1_Ca_BS"/>
</dbReference>
<evidence type="ECO:0000256" key="6">
    <source>
        <dbReference type="ARBA" id="ARBA00022807"/>
    </source>
</evidence>
<dbReference type="HOGENOM" id="CLU_010982_0_1_1"/>
<dbReference type="KEGG" id="dpx:DAPPUDRAFT_323575"/>
<dbReference type="PROSITE" id="PS50203">
    <property type="entry name" value="CALPAIN_CAT"/>
    <property type="match status" value="1"/>
</dbReference>
<dbReference type="SMART" id="SM00054">
    <property type="entry name" value="EFh"/>
    <property type="match status" value="2"/>
</dbReference>
<dbReference type="FunCoup" id="E9GZ67">
    <property type="interactions" value="188"/>
</dbReference>
<dbReference type="STRING" id="6669.E9GZ67"/>
<evidence type="ECO:0000256" key="3">
    <source>
        <dbReference type="ARBA" id="ARBA00022490"/>
    </source>
</evidence>
<protein>
    <submittedName>
        <fullName evidence="13">Uncharacterized protein</fullName>
    </submittedName>
</protein>
<dbReference type="FunFam" id="2.60.120.380:FF:000002">
    <property type="entry name" value="calpain-3 isoform X1"/>
    <property type="match status" value="1"/>
</dbReference>
<keyword evidence="4 10" id="KW-0645">Protease</keyword>
<dbReference type="InterPro" id="IPR022683">
    <property type="entry name" value="Calpain_III"/>
</dbReference>
<feature type="domain" description="Calpain catalytic" evidence="11">
    <location>
        <begin position="45"/>
        <end position="344"/>
    </location>
</feature>
<evidence type="ECO:0000313" key="14">
    <source>
        <dbReference type="Proteomes" id="UP000000305"/>
    </source>
</evidence>
<sequence>MVEVGVILNYGIGTSIVESGAGIYDPTIVQDFVQIRDSCLENGTQFEDPSFPAEDYSIYYSKKSSRNFKWLRPTEIVEDPQLFVEGASRFDVKQGKLGDCWLLAAMASLTLNERLFHKVIPEDQSFTDNYAGIFHFRIWQYGNWVDVVVDDRLPTCDGELVFLKSHAKNEFWSALLEKAYAKVHGGYEALDFGHTYEAMVDFTGGVSEMYKLHESPPNLFEILLKAHERSSLMSCGIKSDPNQLEAKTPMGLIKGHAYTITSVKMMDINTPEMSEQLPMIRIRNPWGNEAEWKGAWSDQSPEWQFVPEEEKEEVGLTFDRDGEFWMSFHDFLVHYSNLEIVNLNADSLEEEELSGNEFKRWSAIDFSGNWVKGASAGGCVNHLATFHLNPQYRIILEDPDDDDSDDKCTVIVSLMQKNRRAQKKNGINSLAIGFNIYHMDNPDEAPKPLDNAFFKCNASVAETLCFTNKREANCRFKLSPGVYAIVPSTFEPNEEGEFFLRVFSEKKINMEENDEEVDIAEADDQVKSNDTFDDSSDVVQLFRLVAGDDMEIDFVELQNVLNTSFQNEFAIDGFSKDVCRSMISMLDSDLSGKIGFEEFITLLTDIITWKNTFDLYDHDHSNTLCTLELRSALHAVGYRLNYHVLNALVLRYGNRQGTLAFDDFIMCAIKMKSMIGTFKERDPSNTKRAIFTLDECIEIF</sequence>
<feature type="active site" evidence="9 10">
    <location>
        <position position="284"/>
    </location>
</feature>
<dbReference type="Gene3D" id="1.10.238.10">
    <property type="entry name" value="EF-hand"/>
    <property type="match status" value="1"/>
</dbReference>
<keyword evidence="14" id="KW-1185">Reference proteome</keyword>
<evidence type="ECO:0000313" key="13">
    <source>
        <dbReference type="EMBL" id="EFX75284.1"/>
    </source>
</evidence>
<dbReference type="InterPro" id="IPR001300">
    <property type="entry name" value="Peptidase_C2_calpain_cat"/>
</dbReference>
<dbReference type="SUPFAM" id="SSF49758">
    <property type="entry name" value="Calpain large subunit, middle domain (domain III)"/>
    <property type="match status" value="1"/>
</dbReference>
<dbReference type="PANTHER" id="PTHR10183">
    <property type="entry name" value="CALPAIN"/>
    <property type="match status" value="1"/>
</dbReference>
<dbReference type="CDD" id="cd00214">
    <property type="entry name" value="Calpain_III"/>
    <property type="match status" value="1"/>
</dbReference>
<dbReference type="InterPro" id="IPR033883">
    <property type="entry name" value="C2_III"/>
</dbReference>
<dbReference type="GO" id="GO:0005737">
    <property type="term" value="C:cytoplasm"/>
    <property type="evidence" value="ECO:0000318"/>
    <property type="project" value="GO_Central"/>
</dbReference>
<dbReference type="InterPro" id="IPR022684">
    <property type="entry name" value="Calpain_cysteine_protease"/>
</dbReference>
<feature type="domain" description="EF-hand" evidence="12">
    <location>
        <begin position="610"/>
        <end position="639"/>
    </location>
</feature>
<dbReference type="Proteomes" id="UP000000305">
    <property type="component" value="Unassembled WGS sequence"/>
</dbReference>
<dbReference type="PRINTS" id="PR00704">
    <property type="entry name" value="CALPAIN"/>
</dbReference>
<name>E9GZ67_DAPPU</name>
<dbReference type="SMART" id="SM00720">
    <property type="entry name" value="calpain_III"/>
    <property type="match status" value="1"/>
</dbReference>
<dbReference type="Pfam" id="PF00648">
    <property type="entry name" value="Peptidase_C2"/>
    <property type="match status" value="1"/>
</dbReference>
<evidence type="ECO:0000256" key="4">
    <source>
        <dbReference type="ARBA" id="ARBA00022670"/>
    </source>
</evidence>
<dbReference type="EMBL" id="GL732576">
    <property type="protein sequence ID" value="EFX75284.1"/>
    <property type="molecule type" value="Genomic_DNA"/>
</dbReference>
<gene>
    <name evidence="13" type="ORF">DAPPUDRAFT_323575</name>
</gene>
<dbReference type="InterPro" id="IPR038765">
    <property type="entry name" value="Papain-like_cys_pep_sf"/>
</dbReference>
<keyword evidence="7" id="KW-0068">Autocatalytic cleavage</keyword>
<dbReference type="Pfam" id="PF01067">
    <property type="entry name" value="Calpain_III"/>
    <property type="match status" value="1"/>
</dbReference>
<proteinExistence type="inferred from homology"/>
<evidence type="ECO:0000256" key="2">
    <source>
        <dbReference type="ARBA" id="ARBA00007623"/>
    </source>
</evidence>
<dbReference type="InterPro" id="IPR022682">
    <property type="entry name" value="Calpain_domain_III"/>
</dbReference>
<dbReference type="CDD" id="cd00044">
    <property type="entry name" value="CysPc"/>
    <property type="match status" value="1"/>
</dbReference>
<dbReference type="OrthoDB" id="424753at2759"/>
<dbReference type="OMA" id="QTTHAQN"/>
<organism evidence="13 14">
    <name type="scientific">Daphnia pulex</name>
    <name type="common">Water flea</name>
    <dbReference type="NCBI Taxonomy" id="6669"/>
    <lineage>
        <taxon>Eukaryota</taxon>
        <taxon>Metazoa</taxon>
        <taxon>Ecdysozoa</taxon>
        <taxon>Arthropoda</taxon>
        <taxon>Crustacea</taxon>
        <taxon>Branchiopoda</taxon>
        <taxon>Diplostraca</taxon>
        <taxon>Cladocera</taxon>
        <taxon>Anomopoda</taxon>
        <taxon>Daphniidae</taxon>
        <taxon>Daphnia</taxon>
    </lineage>
</organism>
<dbReference type="AlphaFoldDB" id="E9GZ67"/>
<dbReference type="GO" id="GO:0005509">
    <property type="term" value="F:calcium ion binding"/>
    <property type="evidence" value="ECO:0007669"/>
    <property type="project" value="InterPro"/>
</dbReference>
<evidence type="ECO:0000256" key="8">
    <source>
        <dbReference type="ARBA" id="ARBA00022837"/>
    </source>
</evidence>
<evidence type="ECO:0000259" key="12">
    <source>
        <dbReference type="PROSITE" id="PS50222"/>
    </source>
</evidence>
<dbReference type="Gene3D" id="3.90.70.10">
    <property type="entry name" value="Cysteine proteinases"/>
    <property type="match status" value="1"/>
</dbReference>
<dbReference type="FunFam" id="3.90.70.10:FF:000001">
    <property type="entry name" value="Calpain-1 catalytic subunit"/>
    <property type="match status" value="1"/>
</dbReference>
<dbReference type="SMART" id="SM00230">
    <property type="entry name" value="CysPc"/>
    <property type="match status" value="1"/>
</dbReference>
<keyword evidence="5 10" id="KW-0378">Hydrolase</keyword>
<dbReference type="InterPro" id="IPR002048">
    <property type="entry name" value="EF_hand_dom"/>
</dbReference>
<dbReference type="PROSITE" id="PS00018">
    <property type="entry name" value="EF_HAND_1"/>
    <property type="match status" value="1"/>
</dbReference>
<keyword evidence="8" id="KW-0106">Calcium</keyword>
<dbReference type="InterPro" id="IPR036213">
    <property type="entry name" value="Calpain_III_sf"/>
</dbReference>
<feature type="active site" evidence="9 10">
    <location>
        <position position="256"/>
    </location>
</feature>
<dbReference type="InterPro" id="IPR000169">
    <property type="entry name" value="Pept_cys_AS"/>
</dbReference>
<dbReference type="CDD" id="cd16196">
    <property type="entry name" value="EFh_PEF_CalpA_B"/>
    <property type="match status" value="1"/>
</dbReference>
<evidence type="ECO:0000256" key="9">
    <source>
        <dbReference type="PIRSR" id="PIRSR622684-1"/>
    </source>
</evidence>
<dbReference type="PROSITE" id="PS50222">
    <property type="entry name" value="EF_HAND_2"/>
    <property type="match status" value="2"/>
</dbReference>
<dbReference type="GO" id="GO:0004198">
    <property type="term" value="F:calcium-dependent cysteine-type endopeptidase activity"/>
    <property type="evidence" value="ECO:0000318"/>
    <property type="project" value="GO_Central"/>
</dbReference>
<comment type="subcellular location">
    <subcellularLocation>
        <location evidence="1">Cytoplasm</location>
    </subcellularLocation>
</comment>
<dbReference type="SUPFAM" id="SSF47473">
    <property type="entry name" value="EF-hand"/>
    <property type="match status" value="1"/>
</dbReference>
<evidence type="ECO:0000256" key="1">
    <source>
        <dbReference type="ARBA" id="ARBA00004496"/>
    </source>
</evidence>
<comment type="similarity">
    <text evidence="2">Belongs to the peptidase C2 family.</text>
</comment>
<reference evidence="13 14" key="1">
    <citation type="journal article" date="2011" name="Science">
        <title>The ecoresponsive genome of Daphnia pulex.</title>
        <authorList>
            <person name="Colbourne J.K."/>
            <person name="Pfrender M.E."/>
            <person name="Gilbert D."/>
            <person name="Thomas W.K."/>
            <person name="Tucker A."/>
            <person name="Oakley T.H."/>
            <person name="Tokishita S."/>
            <person name="Aerts A."/>
            <person name="Arnold G.J."/>
            <person name="Basu M.K."/>
            <person name="Bauer D.J."/>
            <person name="Caceres C.E."/>
            <person name="Carmel L."/>
            <person name="Casola C."/>
            <person name="Choi J.H."/>
            <person name="Detter J.C."/>
            <person name="Dong Q."/>
            <person name="Dusheyko S."/>
            <person name="Eads B.D."/>
            <person name="Frohlich T."/>
            <person name="Geiler-Samerotte K.A."/>
            <person name="Gerlach D."/>
            <person name="Hatcher P."/>
            <person name="Jogdeo S."/>
            <person name="Krijgsveld J."/>
            <person name="Kriventseva E.V."/>
            <person name="Kultz D."/>
            <person name="Laforsch C."/>
            <person name="Lindquist E."/>
            <person name="Lopez J."/>
            <person name="Manak J.R."/>
            <person name="Muller J."/>
            <person name="Pangilinan J."/>
            <person name="Patwardhan R.P."/>
            <person name="Pitluck S."/>
            <person name="Pritham E.J."/>
            <person name="Rechtsteiner A."/>
            <person name="Rho M."/>
            <person name="Rogozin I.B."/>
            <person name="Sakarya O."/>
            <person name="Salamov A."/>
            <person name="Schaack S."/>
            <person name="Shapiro H."/>
            <person name="Shiga Y."/>
            <person name="Skalitzky C."/>
            <person name="Smith Z."/>
            <person name="Souvorov A."/>
            <person name="Sung W."/>
            <person name="Tang Z."/>
            <person name="Tsuchiya D."/>
            <person name="Tu H."/>
            <person name="Vos H."/>
            <person name="Wang M."/>
            <person name="Wolf Y.I."/>
            <person name="Yamagata H."/>
            <person name="Yamada T."/>
            <person name="Ye Y."/>
            <person name="Shaw J.R."/>
            <person name="Andrews J."/>
            <person name="Crease T.J."/>
            <person name="Tang H."/>
            <person name="Lucas S.M."/>
            <person name="Robertson H.M."/>
            <person name="Bork P."/>
            <person name="Koonin E.V."/>
            <person name="Zdobnov E.M."/>
            <person name="Grigoriev I.V."/>
            <person name="Lynch M."/>
            <person name="Boore J.L."/>
        </authorList>
    </citation>
    <scope>NUCLEOTIDE SEQUENCE [LARGE SCALE GENOMIC DNA]</scope>
</reference>
<dbReference type="PROSITE" id="PS00139">
    <property type="entry name" value="THIOL_PROTEASE_CYS"/>
    <property type="match status" value="1"/>
</dbReference>
<dbReference type="SUPFAM" id="SSF54001">
    <property type="entry name" value="Cysteine proteinases"/>
    <property type="match status" value="1"/>
</dbReference>